<feature type="transmembrane region" description="Helical" evidence="8">
    <location>
        <begin position="194"/>
        <end position="216"/>
    </location>
</feature>
<evidence type="ECO:0000256" key="6">
    <source>
        <dbReference type="ARBA" id="ARBA00022989"/>
    </source>
</evidence>
<dbReference type="PANTHER" id="PTHR42929:SF5">
    <property type="entry name" value="ABC TRANSPORTER PERMEASE PROTEIN"/>
    <property type="match status" value="1"/>
</dbReference>
<feature type="transmembrane region" description="Helical" evidence="8">
    <location>
        <begin position="223"/>
        <end position="240"/>
    </location>
</feature>
<accession>A0ABU0VW65</accession>
<evidence type="ECO:0000256" key="3">
    <source>
        <dbReference type="ARBA" id="ARBA00022448"/>
    </source>
</evidence>
<dbReference type="EMBL" id="JAVDBT010000004">
    <property type="protein sequence ID" value="MDQ2065873.1"/>
    <property type="molecule type" value="Genomic_DNA"/>
</dbReference>
<evidence type="ECO:0000256" key="4">
    <source>
        <dbReference type="ARBA" id="ARBA00022475"/>
    </source>
</evidence>
<dbReference type="InterPro" id="IPR000515">
    <property type="entry name" value="MetI-like"/>
</dbReference>
<dbReference type="Proteomes" id="UP001239680">
    <property type="component" value="Unassembled WGS sequence"/>
</dbReference>
<keyword evidence="6 8" id="KW-1133">Transmembrane helix</keyword>
<dbReference type="RefSeq" id="WP_306679557.1">
    <property type="nucleotide sequence ID" value="NZ_JAVDBT010000004.1"/>
</dbReference>
<dbReference type="SUPFAM" id="SSF161098">
    <property type="entry name" value="MetI-like"/>
    <property type="match status" value="1"/>
</dbReference>
<feature type="transmembrane region" description="Helical" evidence="8">
    <location>
        <begin position="334"/>
        <end position="355"/>
    </location>
</feature>
<comment type="subcellular location">
    <subcellularLocation>
        <location evidence="1 8">Cell membrane</location>
        <topology evidence="1 8">Multi-pass membrane protein</topology>
    </subcellularLocation>
</comment>
<feature type="transmembrane region" description="Helical" evidence="8">
    <location>
        <begin position="376"/>
        <end position="397"/>
    </location>
</feature>
<evidence type="ECO:0000256" key="7">
    <source>
        <dbReference type="ARBA" id="ARBA00023136"/>
    </source>
</evidence>
<proteinExistence type="inferred from homology"/>
<evidence type="ECO:0000313" key="10">
    <source>
        <dbReference type="EMBL" id="MDQ2065873.1"/>
    </source>
</evidence>
<evidence type="ECO:0000256" key="5">
    <source>
        <dbReference type="ARBA" id="ARBA00022692"/>
    </source>
</evidence>
<reference evidence="10 11" key="1">
    <citation type="submission" date="2023-08" db="EMBL/GenBank/DDBJ databases">
        <title>Characterization of two Paracoccaceae strains isolated from Phycosphere and proposal of Xinfangfangia lacusdiani sp. nov.</title>
        <authorList>
            <person name="Deng Y."/>
            <person name="Zhang Y.Q."/>
        </authorList>
    </citation>
    <scope>NUCLEOTIDE SEQUENCE [LARGE SCALE GENOMIC DNA]</scope>
    <source>
        <strain evidence="10 11">CPCC 101601</strain>
    </source>
</reference>
<dbReference type="CDD" id="cd06261">
    <property type="entry name" value="TM_PBP2"/>
    <property type="match status" value="1"/>
</dbReference>
<evidence type="ECO:0000256" key="8">
    <source>
        <dbReference type="RuleBase" id="RU363032"/>
    </source>
</evidence>
<comment type="caution">
    <text evidence="10">The sequence shown here is derived from an EMBL/GenBank/DDBJ whole genome shotgun (WGS) entry which is preliminary data.</text>
</comment>
<feature type="transmembrane region" description="Helical" evidence="8">
    <location>
        <begin position="25"/>
        <end position="45"/>
    </location>
</feature>
<feature type="transmembrane region" description="Helical" evidence="8">
    <location>
        <begin position="278"/>
        <end position="297"/>
    </location>
</feature>
<feature type="domain" description="ABC transmembrane type-1" evidence="9">
    <location>
        <begin position="190"/>
        <end position="397"/>
    </location>
</feature>
<dbReference type="PROSITE" id="PS50928">
    <property type="entry name" value="ABC_TM1"/>
    <property type="match status" value="1"/>
</dbReference>
<dbReference type="InterPro" id="IPR035906">
    <property type="entry name" value="MetI-like_sf"/>
</dbReference>
<keyword evidence="3 8" id="KW-0813">Transport</keyword>
<keyword evidence="4" id="KW-1003">Cell membrane</keyword>
<evidence type="ECO:0000259" key="9">
    <source>
        <dbReference type="PROSITE" id="PS50928"/>
    </source>
</evidence>
<keyword evidence="5 8" id="KW-0812">Transmembrane</keyword>
<dbReference type="PANTHER" id="PTHR42929">
    <property type="entry name" value="INNER MEMBRANE ABC TRANSPORTER PERMEASE PROTEIN YDCU-RELATED-RELATED"/>
    <property type="match status" value="1"/>
</dbReference>
<sequence length="409" mass="44592">MLTTADGRPLKAALAAAQARSKRRALFLVLPLLLFVVISFVIPIGQMLQRSFYHDGFSKSAPALQAWFAENPLGTEPDEAAYAALVADLALMQETRAAGDAGTRINYTLPGARSLYTSAARGAKKLEPPFKEALLAEDAKWADPRLWVAMRSAASPWTADFYMIAADLQLAADGGVERAPETQRVYVALYIKTIFLAALITGICLLLAFPIAHLLATLPMAKANLLLILVLLPFWTSLLVRTTSWIVLLQDQGVINSFLVYLGAIGDDGRLRMIYNQTGTIIVMVHILLPFMVLPLYSVMRVIPPSYARAARSLGATSWTTFRRIYLPQTLPGIGAGALLVFILAVGYYITPALVGGADGMLYSNMISFHMNKANWSMAAALATLLLLGVLVLYWLYDRLVGIDNLKLG</sequence>
<organism evidence="10 11">
    <name type="scientific">Pseudogemmobacter lacusdianii</name>
    <dbReference type="NCBI Taxonomy" id="3069608"/>
    <lineage>
        <taxon>Bacteria</taxon>
        <taxon>Pseudomonadati</taxon>
        <taxon>Pseudomonadota</taxon>
        <taxon>Alphaproteobacteria</taxon>
        <taxon>Rhodobacterales</taxon>
        <taxon>Paracoccaceae</taxon>
        <taxon>Pseudogemmobacter</taxon>
    </lineage>
</organism>
<protein>
    <submittedName>
        <fullName evidence="10">ABC transporter permease</fullName>
    </submittedName>
</protein>
<comment type="similarity">
    <text evidence="2">Belongs to the binding-protein-dependent transport system permease family. CysTW subfamily.</text>
</comment>
<keyword evidence="11" id="KW-1185">Reference proteome</keyword>
<keyword evidence="7 8" id="KW-0472">Membrane</keyword>
<dbReference type="Gene3D" id="1.10.3720.10">
    <property type="entry name" value="MetI-like"/>
    <property type="match status" value="1"/>
</dbReference>
<gene>
    <name evidence="10" type="ORF">Q9295_05790</name>
</gene>
<dbReference type="Pfam" id="PF00528">
    <property type="entry name" value="BPD_transp_1"/>
    <property type="match status" value="1"/>
</dbReference>
<evidence type="ECO:0000256" key="2">
    <source>
        <dbReference type="ARBA" id="ARBA00007069"/>
    </source>
</evidence>
<evidence type="ECO:0000256" key="1">
    <source>
        <dbReference type="ARBA" id="ARBA00004651"/>
    </source>
</evidence>
<evidence type="ECO:0000313" key="11">
    <source>
        <dbReference type="Proteomes" id="UP001239680"/>
    </source>
</evidence>
<name>A0ABU0VW65_9RHOB</name>